<keyword evidence="3" id="KW-1185">Reference proteome</keyword>
<evidence type="ECO:0008006" key="4">
    <source>
        <dbReference type="Google" id="ProtNLM"/>
    </source>
</evidence>
<sequence length="138" mass="15021">MADEFKVELVLNILSIFLLLIRFSTSGQCSVTTLTSVKFNLGQTWGSIFSTSGQCSVTTLTSVKFNLGQTWGSIFSTSGQCSVTTLTSVESNAGQMWGSIHPPKVLYVYFAACFAGARVKLGVYVRVVAQVHFLQYGR</sequence>
<keyword evidence="1" id="KW-0732">Signal</keyword>
<dbReference type="AlphaFoldDB" id="F4RN42"/>
<protein>
    <recommendedName>
        <fullName evidence="4">Secreted protein</fullName>
    </recommendedName>
</protein>
<dbReference type="HOGENOM" id="CLU_1855712_0_0_1"/>
<feature type="signal peptide" evidence="1">
    <location>
        <begin position="1"/>
        <end position="26"/>
    </location>
</feature>
<evidence type="ECO:0000313" key="2">
    <source>
        <dbReference type="EMBL" id="EGG06233.1"/>
    </source>
</evidence>
<dbReference type="GeneID" id="18923040"/>
<dbReference type="Proteomes" id="UP000001072">
    <property type="component" value="Unassembled WGS sequence"/>
</dbReference>
<name>F4RN42_MELLP</name>
<proteinExistence type="predicted"/>
<dbReference type="RefSeq" id="XP_007410471.1">
    <property type="nucleotide sequence ID" value="XM_007410409.1"/>
</dbReference>
<accession>F4RN42</accession>
<evidence type="ECO:0000256" key="1">
    <source>
        <dbReference type="SAM" id="SignalP"/>
    </source>
</evidence>
<dbReference type="KEGG" id="mlr:MELLADRAFT_106933"/>
<evidence type="ECO:0000313" key="3">
    <source>
        <dbReference type="Proteomes" id="UP000001072"/>
    </source>
</evidence>
<organism evidence="3">
    <name type="scientific">Melampsora larici-populina (strain 98AG31 / pathotype 3-4-7)</name>
    <name type="common">Poplar leaf rust fungus</name>
    <dbReference type="NCBI Taxonomy" id="747676"/>
    <lineage>
        <taxon>Eukaryota</taxon>
        <taxon>Fungi</taxon>
        <taxon>Dikarya</taxon>
        <taxon>Basidiomycota</taxon>
        <taxon>Pucciniomycotina</taxon>
        <taxon>Pucciniomycetes</taxon>
        <taxon>Pucciniales</taxon>
        <taxon>Melampsoraceae</taxon>
        <taxon>Melampsora</taxon>
    </lineage>
</organism>
<feature type="chain" id="PRO_5003320899" description="Secreted protein" evidence="1">
    <location>
        <begin position="27"/>
        <end position="138"/>
    </location>
</feature>
<dbReference type="InParanoid" id="F4RN42"/>
<dbReference type="VEuPathDB" id="FungiDB:MELLADRAFT_106933"/>
<reference evidence="3" key="1">
    <citation type="journal article" date="2011" name="Proc. Natl. Acad. Sci. U.S.A.">
        <title>Obligate biotrophy features unraveled by the genomic analysis of rust fungi.</title>
        <authorList>
            <person name="Duplessis S."/>
            <person name="Cuomo C.A."/>
            <person name="Lin Y.-C."/>
            <person name="Aerts A."/>
            <person name="Tisserant E."/>
            <person name="Veneault-Fourrey C."/>
            <person name="Joly D.L."/>
            <person name="Hacquard S."/>
            <person name="Amselem J."/>
            <person name="Cantarel B.L."/>
            <person name="Chiu R."/>
            <person name="Coutinho P.M."/>
            <person name="Feau N."/>
            <person name="Field M."/>
            <person name="Frey P."/>
            <person name="Gelhaye E."/>
            <person name="Goldberg J."/>
            <person name="Grabherr M.G."/>
            <person name="Kodira C.D."/>
            <person name="Kohler A."/>
            <person name="Kuees U."/>
            <person name="Lindquist E.A."/>
            <person name="Lucas S.M."/>
            <person name="Mago R."/>
            <person name="Mauceli E."/>
            <person name="Morin E."/>
            <person name="Murat C."/>
            <person name="Pangilinan J.L."/>
            <person name="Park R."/>
            <person name="Pearson M."/>
            <person name="Quesneville H."/>
            <person name="Rouhier N."/>
            <person name="Sakthikumar S."/>
            <person name="Salamov A.A."/>
            <person name="Schmutz J."/>
            <person name="Selles B."/>
            <person name="Shapiro H."/>
            <person name="Tanguay P."/>
            <person name="Tuskan G.A."/>
            <person name="Henrissat B."/>
            <person name="Van de Peer Y."/>
            <person name="Rouze P."/>
            <person name="Ellis J.G."/>
            <person name="Dodds P.N."/>
            <person name="Schein J.E."/>
            <person name="Zhong S."/>
            <person name="Hamelin R.C."/>
            <person name="Grigoriev I.V."/>
            <person name="Szabo L.J."/>
            <person name="Martin F."/>
        </authorList>
    </citation>
    <scope>NUCLEOTIDE SEQUENCE [LARGE SCALE GENOMIC DNA]</scope>
    <source>
        <strain evidence="3">98AG31 / pathotype 3-4-7</strain>
    </source>
</reference>
<gene>
    <name evidence="2" type="ORF">MELLADRAFT_106933</name>
</gene>
<dbReference type="EMBL" id="GL883109">
    <property type="protein sequence ID" value="EGG06233.1"/>
    <property type="molecule type" value="Genomic_DNA"/>
</dbReference>